<organism evidence="6 7">
    <name type="scientific">Rhodobacter maris</name>
    <dbReference type="NCBI Taxonomy" id="446682"/>
    <lineage>
        <taxon>Bacteria</taxon>
        <taxon>Pseudomonadati</taxon>
        <taxon>Pseudomonadota</taxon>
        <taxon>Alphaproteobacteria</taxon>
        <taxon>Rhodobacterales</taxon>
        <taxon>Rhodobacter group</taxon>
        <taxon>Rhodobacter</taxon>
    </lineage>
</organism>
<sequence length="305" mass="33006">MKLSLRAKLALAFGALLVLTSLLGGVALMQMNRINTQATIIAQNWLPSVDAVHRVNTLMVRYRVGEYAHILATDTANTVRIDKYLVDTEASLKTAMADYQALMSMPEERAIFDTFSAALATYLESSKRITTMSRQNQKETASRMTMDSLDEFNAIVAELAKLVDFNTAQAQLASETGTQTYATSLKVVFAVIALALVIGIGTAIWLIRDIMRALGGEPDYARDIIREIAAGNLDIQVATRKDDEESLLAAARDMVAKLNEVIAKVMAAGRNVDTGSQELSAAAEQLSQGSTEQASSTEEASSAME</sequence>
<reference evidence="7" key="1">
    <citation type="submission" date="2017-08" db="EMBL/GenBank/DDBJ databases">
        <authorList>
            <person name="Varghese N."/>
            <person name="Submissions S."/>
        </authorList>
    </citation>
    <scope>NUCLEOTIDE SEQUENCE [LARGE SCALE GENOMIC DNA]</scope>
    <source>
        <strain evidence="7">JA276</strain>
    </source>
</reference>
<dbReference type="GO" id="GO:0006935">
    <property type="term" value="P:chemotaxis"/>
    <property type="evidence" value="ECO:0007669"/>
    <property type="project" value="UniProtKB-KW"/>
</dbReference>
<dbReference type="InterPro" id="IPR024478">
    <property type="entry name" value="HlyB_4HB_MCP"/>
</dbReference>
<dbReference type="PANTHER" id="PTHR43531:SF11">
    <property type="entry name" value="METHYL-ACCEPTING CHEMOTAXIS PROTEIN 3"/>
    <property type="match status" value="1"/>
</dbReference>
<keyword evidence="7" id="KW-1185">Reference proteome</keyword>
<evidence type="ECO:0000256" key="4">
    <source>
        <dbReference type="SAM" id="Phobius"/>
    </source>
</evidence>
<keyword evidence="4" id="KW-0812">Transmembrane</keyword>
<dbReference type="GO" id="GO:0005886">
    <property type="term" value="C:plasma membrane"/>
    <property type="evidence" value="ECO:0007669"/>
    <property type="project" value="TreeGrafter"/>
</dbReference>
<feature type="transmembrane region" description="Helical" evidence="4">
    <location>
        <begin position="187"/>
        <end position="207"/>
    </location>
</feature>
<evidence type="ECO:0000256" key="3">
    <source>
        <dbReference type="SAM" id="MobiDB-lite"/>
    </source>
</evidence>
<dbReference type="RefSeq" id="WP_141399500.1">
    <property type="nucleotide sequence ID" value="NZ_OBMT01000057.1"/>
</dbReference>
<feature type="compositionally biased region" description="Low complexity" evidence="3">
    <location>
        <begin position="287"/>
        <end position="305"/>
    </location>
</feature>
<proteinExistence type="inferred from homology"/>
<protein>
    <submittedName>
        <fullName evidence="6">Chemoreceptor-like protein with four helix bundle sensory module</fullName>
    </submittedName>
</protein>
<dbReference type="Proteomes" id="UP000219111">
    <property type="component" value="Unassembled WGS sequence"/>
</dbReference>
<evidence type="ECO:0000313" key="6">
    <source>
        <dbReference type="EMBL" id="SOC24352.1"/>
    </source>
</evidence>
<dbReference type="EMBL" id="OBMT01000057">
    <property type="protein sequence ID" value="SOC24352.1"/>
    <property type="molecule type" value="Genomic_DNA"/>
</dbReference>
<keyword evidence="4" id="KW-0472">Membrane</keyword>
<evidence type="ECO:0000256" key="1">
    <source>
        <dbReference type="ARBA" id="ARBA00022500"/>
    </source>
</evidence>
<keyword evidence="4" id="KW-1133">Transmembrane helix</keyword>
<keyword evidence="6" id="KW-0675">Receptor</keyword>
<feature type="domain" description="Chemotaxis methyl-accepting receptor HlyB-like 4HB MCP" evidence="5">
    <location>
        <begin position="3"/>
        <end position="181"/>
    </location>
</feature>
<keyword evidence="1" id="KW-0145">Chemotaxis</keyword>
<dbReference type="PANTHER" id="PTHR43531">
    <property type="entry name" value="PROTEIN ICFG"/>
    <property type="match status" value="1"/>
</dbReference>
<comment type="similarity">
    <text evidence="2">Belongs to the methyl-accepting chemotaxis (MCP) protein family.</text>
</comment>
<evidence type="ECO:0000313" key="7">
    <source>
        <dbReference type="Proteomes" id="UP000219111"/>
    </source>
</evidence>
<evidence type="ECO:0000256" key="2">
    <source>
        <dbReference type="ARBA" id="ARBA00029447"/>
    </source>
</evidence>
<accession>A0A285TSX5</accession>
<dbReference type="AlphaFoldDB" id="A0A285TSX5"/>
<feature type="non-terminal residue" evidence="6">
    <location>
        <position position="305"/>
    </location>
</feature>
<gene>
    <name evidence="6" type="ORF">SAMN05877831_1571</name>
</gene>
<dbReference type="Pfam" id="PF12729">
    <property type="entry name" value="4HB_MCP_1"/>
    <property type="match status" value="1"/>
</dbReference>
<dbReference type="InterPro" id="IPR051310">
    <property type="entry name" value="MCP_chemotaxis"/>
</dbReference>
<dbReference type="OrthoDB" id="7691746at2"/>
<dbReference type="Gene3D" id="1.10.287.950">
    <property type="entry name" value="Methyl-accepting chemotaxis protein"/>
    <property type="match status" value="1"/>
</dbReference>
<name>A0A285TSX5_9RHOB</name>
<feature type="region of interest" description="Disordered" evidence="3">
    <location>
        <begin position="276"/>
        <end position="305"/>
    </location>
</feature>
<dbReference type="GO" id="GO:0004888">
    <property type="term" value="F:transmembrane signaling receptor activity"/>
    <property type="evidence" value="ECO:0007669"/>
    <property type="project" value="TreeGrafter"/>
</dbReference>
<evidence type="ECO:0000259" key="5">
    <source>
        <dbReference type="Pfam" id="PF12729"/>
    </source>
</evidence>